<evidence type="ECO:0000313" key="3">
    <source>
        <dbReference type="Proteomes" id="UP000827549"/>
    </source>
</evidence>
<protein>
    <submittedName>
        <fullName evidence="2">Uncharacterized protein</fullName>
    </submittedName>
</protein>
<sequence>MLATTAKDRLLEVAFEPPPGCTAATGQWARLLTCSRPVSDNVPIPPLRRQQRCRRDPSPESSSCTLSPIILLDEHDRSSPHRNRQVGVQASSRSSQCLVQGYCGT</sequence>
<feature type="compositionally biased region" description="Polar residues" evidence="1">
    <location>
        <begin position="86"/>
        <end position="95"/>
    </location>
</feature>
<evidence type="ECO:0000256" key="1">
    <source>
        <dbReference type="SAM" id="MobiDB-lite"/>
    </source>
</evidence>
<dbReference type="EMBL" id="CP086718">
    <property type="protein sequence ID" value="WOO84263.1"/>
    <property type="molecule type" value="Genomic_DNA"/>
</dbReference>
<dbReference type="RefSeq" id="XP_062630289.1">
    <property type="nucleotide sequence ID" value="XM_062774305.1"/>
</dbReference>
<feature type="region of interest" description="Disordered" evidence="1">
    <location>
        <begin position="75"/>
        <end position="95"/>
    </location>
</feature>
<dbReference type="AlphaFoldDB" id="A0AAF0YIL6"/>
<organism evidence="2 3">
    <name type="scientific">Vanrija pseudolonga</name>
    <dbReference type="NCBI Taxonomy" id="143232"/>
    <lineage>
        <taxon>Eukaryota</taxon>
        <taxon>Fungi</taxon>
        <taxon>Dikarya</taxon>
        <taxon>Basidiomycota</taxon>
        <taxon>Agaricomycotina</taxon>
        <taxon>Tremellomycetes</taxon>
        <taxon>Trichosporonales</taxon>
        <taxon>Trichosporonaceae</taxon>
        <taxon>Vanrija</taxon>
    </lineage>
</organism>
<keyword evidence="3" id="KW-1185">Reference proteome</keyword>
<reference evidence="2" key="1">
    <citation type="submission" date="2023-10" db="EMBL/GenBank/DDBJ databases">
        <authorList>
            <person name="Noh H."/>
        </authorList>
    </citation>
    <scope>NUCLEOTIDE SEQUENCE</scope>
    <source>
        <strain evidence="2">DUCC4014</strain>
    </source>
</reference>
<evidence type="ECO:0000313" key="2">
    <source>
        <dbReference type="EMBL" id="WOO84263.1"/>
    </source>
</evidence>
<name>A0AAF0YIL6_9TREE</name>
<dbReference type="Proteomes" id="UP000827549">
    <property type="component" value="Chromosome 5"/>
</dbReference>
<dbReference type="GeneID" id="87810954"/>
<proteinExistence type="predicted"/>
<accession>A0AAF0YIL6</accession>
<gene>
    <name evidence="2" type="ORF">LOC62_05G007783</name>
</gene>